<keyword evidence="2" id="KW-1185">Reference proteome</keyword>
<name>A0A1B7NNA1_9EURO</name>
<organism evidence="1 2">
    <name type="scientific">Emergomyces africanus</name>
    <dbReference type="NCBI Taxonomy" id="1955775"/>
    <lineage>
        <taxon>Eukaryota</taxon>
        <taxon>Fungi</taxon>
        <taxon>Dikarya</taxon>
        <taxon>Ascomycota</taxon>
        <taxon>Pezizomycotina</taxon>
        <taxon>Eurotiomycetes</taxon>
        <taxon>Eurotiomycetidae</taxon>
        <taxon>Onygenales</taxon>
        <taxon>Ajellomycetaceae</taxon>
        <taxon>Emergomyces</taxon>
    </lineage>
</organism>
<dbReference type="AlphaFoldDB" id="A0A1B7NNA1"/>
<protein>
    <submittedName>
        <fullName evidence="1">Uncharacterized protein</fullName>
    </submittedName>
</protein>
<reference evidence="1 2" key="1">
    <citation type="submission" date="2015-07" db="EMBL/GenBank/DDBJ databases">
        <title>Emmonsia species relationships and genome sequence.</title>
        <authorList>
            <person name="Cuomo C.A."/>
            <person name="Schwartz I.S."/>
            <person name="Kenyon C."/>
            <person name="de Hoog G.S."/>
            <person name="Govender N.P."/>
            <person name="Botha A."/>
            <person name="Moreno L."/>
            <person name="de Vries M."/>
            <person name="Munoz J.F."/>
            <person name="Stielow J.B."/>
        </authorList>
    </citation>
    <scope>NUCLEOTIDE SEQUENCE [LARGE SCALE GENOMIC DNA]</scope>
    <source>
        <strain evidence="1 2">CBS 136260</strain>
    </source>
</reference>
<proteinExistence type="predicted"/>
<comment type="caution">
    <text evidence="1">The sequence shown here is derived from an EMBL/GenBank/DDBJ whole genome shotgun (WGS) entry which is preliminary data.</text>
</comment>
<evidence type="ECO:0000313" key="2">
    <source>
        <dbReference type="Proteomes" id="UP000091918"/>
    </source>
</evidence>
<sequence>MKALVGTGGSLEGKPVQMSDITRIVKKLIS</sequence>
<accession>A0A1B7NNA1</accession>
<evidence type="ECO:0000313" key="1">
    <source>
        <dbReference type="EMBL" id="OAX78289.1"/>
    </source>
</evidence>
<dbReference type="EMBL" id="LGUA01001616">
    <property type="protein sequence ID" value="OAX78289.1"/>
    <property type="molecule type" value="Genomic_DNA"/>
</dbReference>
<dbReference type="OrthoDB" id="538640at2759"/>
<gene>
    <name evidence="1" type="ORF">ACJ72_07408</name>
</gene>
<dbReference type="Proteomes" id="UP000091918">
    <property type="component" value="Unassembled WGS sequence"/>
</dbReference>